<dbReference type="EMBL" id="JAHLQF010000002">
    <property type="protein sequence ID" value="MBU5484507.1"/>
    <property type="molecule type" value="Genomic_DNA"/>
</dbReference>
<comment type="caution">
    <text evidence="8">The sequence shown here is derived from an EMBL/GenBank/DDBJ whole genome shotgun (WGS) entry which is preliminary data.</text>
</comment>
<evidence type="ECO:0000313" key="8">
    <source>
        <dbReference type="EMBL" id="MBU5484507.1"/>
    </source>
</evidence>
<dbReference type="PIRSF" id="PIRSF038953">
    <property type="entry name" value="SigI"/>
    <property type="match status" value="1"/>
</dbReference>
<evidence type="ECO:0000259" key="7">
    <source>
        <dbReference type="Pfam" id="PF04542"/>
    </source>
</evidence>
<gene>
    <name evidence="6" type="primary">sigI</name>
    <name evidence="8" type="ORF">KQI86_09210</name>
</gene>
<evidence type="ECO:0000256" key="6">
    <source>
        <dbReference type="HAMAP-Rule" id="MF_02064"/>
    </source>
</evidence>
<protein>
    <recommendedName>
        <fullName evidence="6">RNA polymerase sigma factor SigI</fullName>
    </recommendedName>
</protein>
<dbReference type="InterPro" id="IPR014244">
    <property type="entry name" value="RNA_pol_sigma-I"/>
</dbReference>
<evidence type="ECO:0000313" key="9">
    <source>
        <dbReference type="Proteomes" id="UP000726170"/>
    </source>
</evidence>
<dbReference type="NCBIfam" id="TIGR02937">
    <property type="entry name" value="sigma70-ECF"/>
    <property type="match status" value="1"/>
</dbReference>
<name>A0ABS6EIB8_9CLOT</name>
<dbReference type="InterPro" id="IPR014284">
    <property type="entry name" value="RNA_pol_sigma-70_dom"/>
</dbReference>
<reference evidence="8 9" key="1">
    <citation type="submission" date="2021-06" db="EMBL/GenBank/DDBJ databases">
        <authorList>
            <person name="Sun Q."/>
            <person name="Li D."/>
        </authorList>
    </citation>
    <scope>NUCLEOTIDE SEQUENCE [LARGE SCALE GENOMIC DNA]</scope>
    <source>
        <strain evidence="8 9">MSJ-11</strain>
    </source>
</reference>
<dbReference type="HAMAP" id="MF_02064">
    <property type="entry name" value="Sigma70_SigI"/>
    <property type="match status" value="1"/>
</dbReference>
<feature type="DNA-binding region" description="H-T-H motif" evidence="6">
    <location>
        <begin position="197"/>
        <end position="216"/>
    </location>
</feature>
<organism evidence="8 9">
    <name type="scientific">Clostridium mobile</name>
    <dbReference type="NCBI Taxonomy" id="2841512"/>
    <lineage>
        <taxon>Bacteria</taxon>
        <taxon>Bacillati</taxon>
        <taxon>Bacillota</taxon>
        <taxon>Clostridia</taxon>
        <taxon>Eubacteriales</taxon>
        <taxon>Clostridiaceae</taxon>
        <taxon>Clostridium</taxon>
    </lineage>
</organism>
<dbReference type="PANTHER" id="PTHR30385">
    <property type="entry name" value="SIGMA FACTOR F FLAGELLAR"/>
    <property type="match status" value="1"/>
</dbReference>
<keyword evidence="9" id="KW-1185">Reference proteome</keyword>
<dbReference type="InterPro" id="IPR007627">
    <property type="entry name" value="RNA_pol_sigma70_r2"/>
</dbReference>
<comment type="function">
    <text evidence="6">Sigma factors are initiation factors that promote the attachment of RNA polymerase to specific initiation sites and are then released.</text>
</comment>
<keyword evidence="3 6" id="KW-0731">Sigma factor</keyword>
<comment type="similarity">
    <text evidence="6">Belongs to the sigma-70 factor family. SigI subfamily.</text>
</comment>
<accession>A0ABS6EIB8</accession>
<evidence type="ECO:0000256" key="3">
    <source>
        <dbReference type="ARBA" id="ARBA00023082"/>
    </source>
</evidence>
<evidence type="ECO:0000256" key="2">
    <source>
        <dbReference type="ARBA" id="ARBA00023015"/>
    </source>
</evidence>
<dbReference type="Pfam" id="PF04542">
    <property type="entry name" value="Sigma70_r2"/>
    <property type="match status" value="1"/>
</dbReference>
<keyword evidence="5 6" id="KW-0804">Transcription</keyword>
<feature type="domain" description="RNA polymerase sigma-70 region 2" evidence="7">
    <location>
        <begin position="32"/>
        <end position="103"/>
    </location>
</feature>
<comment type="subcellular location">
    <subcellularLocation>
        <location evidence="6">Cytoplasm</location>
    </subcellularLocation>
</comment>
<evidence type="ECO:0000256" key="5">
    <source>
        <dbReference type="ARBA" id="ARBA00023163"/>
    </source>
</evidence>
<keyword evidence="2 6" id="KW-0805">Transcription regulation</keyword>
<dbReference type="Proteomes" id="UP000726170">
    <property type="component" value="Unassembled WGS sequence"/>
</dbReference>
<keyword evidence="4 6" id="KW-0238">DNA-binding</keyword>
<sequence length="256" mass="30108">MTKLLSIFKRKKTLEERVKDIQRGNEEDKNDLIEEYIPFVKKVISNQLGQYVEIENNDNFSIGLIAFNEAIEKYDEKRGNFLTFAAMVIKSRVIDQLRSKARRPKEVYISQLKCDDEDDSYHENIMAVDGFEGRVEIRFDINTLIKDMEGYGISLEDLIKEAPKHKDTRIIAISVGRYIFENDELKEKFLKTKNLPTSDLMRELCISKKVIQRSRKFIIAIVLILESDLDTLKEYIFYSEGRELNDIQRNYNRNLS</sequence>
<proteinExistence type="inferred from homology"/>
<keyword evidence="6" id="KW-0346">Stress response</keyword>
<evidence type="ECO:0000256" key="4">
    <source>
        <dbReference type="ARBA" id="ARBA00023125"/>
    </source>
</evidence>
<keyword evidence="1 6" id="KW-0963">Cytoplasm</keyword>
<comment type="activity regulation">
    <text evidence="6">Negatively regulated by the anti-sigma-I factor RsgI.</text>
</comment>
<feature type="short sequence motif" description="Polymerase core binding" evidence="6">
    <location>
        <begin position="58"/>
        <end position="71"/>
    </location>
</feature>
<comment type="subunit">
    <text evidence="6">Interacts with RsgI.</text>
</comment>
<evidence type="ECO:0000256" key="1">
    <source>
        <dbReference type="ARBA" id="ARBA00022490"/>
    </source>
</evidence>
<dbReference type="PANTHER" id="PTHR30385:SF6">
    <property type="entry name" value="RNA POLYMERASE SIGMA FACTOR SIGI"/>
    <property type="match status" value="1"/>
</dbReference>
<dbReference type="RefSeq" id="WP_216438979.1">
    <property type="nucleotide sequence ID" value="NZ_JAHLQF010000002.1"/>
</dbReference>